<dbReference type="AlphaFoldDB" id="U5NVW6"/>
<name>U5NVW6_9MICO</name>
<proteinExistence type="predicted"/>
<reference evidence="1" key="1">
    <citation type="journal article" date="2013" name="Genome Announc.">
        <title>Complete Genome Sequence of pAP13, a Large Linear Plasmid of a Brevibacterium Strain Isolated from a Saline Lake at 4,200 Meters above Sea Level in Argentina.</title>
        <authorList>
            <person name="Dib J.R."/>
            <person name="Schuldes J."/>
            <person name="Thurmer A."/>
            <person name="Farias M.E."/>
            <person name="Daniel R."/>
            <person name="Meinhardt F."/>
        </authorList>
    </citation>
    <scope>NUCLEOTIDE SEQUENCE</scope>
    <source>
        <strain evidence="1">Ap13</strain>
        <plasmid evidence="1">pAP13</plasmid>
    </source>
</reference>
<organism evidence="1">
    <name type="scientific">Brevibacterium sp. Ap13</name>
    <dbReference type="NCBI Taxonomy" id="1406197"/>
    <lineage>
        <taxon>Bacteria</taxon>
        <taxon>Bacillati</taxon>
        <taxon>Actinomycetota</taxon>
        <taxon>Actinomycetes</taxon>
        <taxon>Micrococcales</taxon>
        <taxon>Brevibacteriaceae</taxon>
        <taxon>Brevibacterium</taxon>
    </lineage>
</organism>
<keyword evidence="1" id="KW-0614">Plasmid</keyword>
<protein>
    <submittedName>
        <fullName evidence="1">Uncharacterized protein</fullName>
    </submittedName>
</protein>
<gene>
    <name evidence="1" type="ORF">AP13_p00470</name>
</gene>
<accession>U5NVW6</accession>
<geneLocation type="plasmid" evidence="1">
    <name>pAP13</name>
</geneLocation>
<sequence length="86" mass="9188">MAIMDTKPLTQDQFTWLGFIIMALTPAFPADVQPAIGSVGQFFAAVSIIRLHLGDEAAAMGAPPQQRLSTTIINGRVGIKVHRGRG</sequence>
<dbReference type="EMBL" id="KF577590">
    <property type="protein sequence ID" value="AGY35356.1"/>
    <property type="molecule type" value="Genomic_DNA"/>
</dbReference>
<evidence type="ECO:0000313" key="1">
    <source>
        <dbReference type="EMBL" id="AGY35356.1"/>
    </source>
</evidence>